<dbReference type="InterPro" id="IPR006121">
    <property type="entry name" value="HMA_dom"/>
</dbReference>
<name>A0A0F5LQT9_9HYPH</name>
<feature type="domain" description="HMA" evidence="2">
    <location>
        <begin position="24"/>
        <end position="86"/>
    </location>
</feature>
<reference evidence="3 4" key="1">
    <citation type="submission" date="2015-03" db="EMBL/GenBank/DDBJ databases">
        <authorList>
            <person name="Hassan Y.I."/>
            <person name="Lepp D."/>
            <person name="Zhou T."/>
        </authorList>
    </citation>
    <scope>NUCLEOTIDE SEQUENCE [LARGE SCALE GENOMIC DNA]</scope>
    <source>
        <strain evidence="3 4">DSM 17137</strain>
    </source>
</reference>
<keyword evidence="1" id="KW-0479">Metal-binding</keyword>
<dbReference type="AlphaFoldDB" id="A0A0F5LQT9"/>
<dbReference type="GO" id="GO:0046872">
    <property type="term" value="F:metal ion binding"/>
    <property type="evidence" value="ECO:0007669"/>
    <property type="project" value="UniProtKB-KW"/>
</dbReference>
<dbReference type="PROSITE" id="PS50846">
    <property type="entry name" value="HMA_2"/>
    <property type="match status" value="1"/>
</dbReference>
<dbReference type="PROSITE" id="PS01047">
    <property type="entry name" value="HMA_1"/>
    <property type="match status" value="1"/>
</dbReference>
<dbReference type="InterPro" id="IPR036163">
    <property type="entry name" value="HMA_dom_sf"/>
</dbReference>
<dbReference type="PATRIC" id="fig|1121477.3.peg.3123"/>
<dbReference type="FunFam" id="3.30.70.100:FF:000001">
    <property type="entry name" value="ATPase copper transporting beta"/>
    <property type="match status" value="1"/>
</dbReference>
<dbReference type="Pfam" id="PF00403">
    <property type="entry name" value="HMA"/>
    <property type="match status" value="1"/>
</dbReference>
<organism evidence="3 4">
    <name type="scientific">Devosia limi DSM 17137</name>
    <dbReference type="NCBI Taxonomy" id="1121477"/>
    <lineage>
        <taxon>Bacteria</taxon>
        <taxon>Pseudomonadati</taxon>
        <taxon>Pseudomonadota</taxon>
        <taxon>Alphaproteobacteria</taxon>
        <taxon>Hyphomicrobiales</taxon>
        <taxon>Devosiaceae</taxon>
        <taxon>Devosia</taxon>
    </lineage>
</organism>
<protein>
    <recommendedName>
        <fullName evidence="2">HMA domain-containing protein</fullName>
    </recommendedName>
</protein>
<gene>
    <name evidence="3" type="ORF">VW29_10015</name>
</gene>
<dbReference type="CDD" id="cd00371">
    <property type="entry name" value="HMA"/>
    <property type="match status" value="1"/>
</dbReference>
<dbReference type="Proteomes" id="UP000033608">
    <property type="component" value="Unassembled WGS sequence"/>
</dbReference>
<accession>A0A0F5LQT9</accession>
<comment type="caution">
    <text evidence="3">The sequence shown here is derived from an EMBL/GenBank/DDBJ whole genome shotgun (WGS) entry which is preliminary data.</text>
</comment>
<dbReference type="EMBL" id="LAJF01000068">
    <property type="protein sequence ID" value="KKB84703.1"/>
    <property type="molecule type" value="Genomic_DNA"/>
</dbReference>
<evidence type="ECO:0000313" key="4">
    <source>
        <dbReference type="Proteomes" id="UP000033608"/>
    </source>
</evidence>
<sequence length="86" mass="9121">MKDCRMRSETAQIEPVAPGTDTAFTIDFAVEGMTCASCVARVEKSIRAVPGVISADVNLATEKATVAFSGKPNPQGKPERGLLPER</sequence>
<dbReference type="InterPro" id="IPR017969">
    <property type="entry name" value="Heavy-metal-associated_CS"/>
</dbReference>
<evidence type="ECO:0000313" key="3">
    <source>
        <dbReference type="EMBL" id="KKB84703.1"/>
    </source>
</evidence>
<evidence type="ECO:0000259" key="2">
    <source>
        <dbReference type="PROSITE" id="PS50846"/>
    </source>
</evidence>
<keyword evidence="4" id="KW-1185">Reference proteome</keyword>
<evidence type="ECO:0000256" key="1">
    <source>
        <dbReference type="ARBA" id="ARBA00022723"/>
    </source>
</evidence>
<proteinExistence type="predicted"/>
<dbReference type="Gene3D" id="3.30.70.100">
    <property type="match status" value="1"/>
</dbReference>
<dbReference type="SUPFAM" id="SSF55008">
    <property type="entry name" value="HMA, heavy metal-associated domain"/>
    <property type="match status" value="1"/>
</dbReference>
<dbReference type="STRING" id="1121477.SAMN02745223_03055"/>